<organism evidence="9 10">
    <name type="scientific">Halobacillus litoralis</name>
    <dbReference type="NCBI Taxonomy" id="45668"/>
    <lineage>
        <taxon>Bacteria</taxon>
        <taxon>Bacillati</taxon>
        <taxon>Bacillota</taxon>
        <taxon>Bacilli</taxon>
        <taxon>Bacillales</taxon>
        <taxon>Bacillaceae</taxon>
        <taxon>Halobacillus</taxon>
    </lineage>
</organism>
<keyword evidence="5 7" id="KW-1133">Transmembrane helix</keyword>
<evidence type="ECO:0000256" key="4">
    <source>
        <dbReference type="ARBA" id="ARBA00022692"/>
    </source>
</evidence>
<feature type="transmembrane region" description="Helical" evidence="7">
    <location>
        <begin position="349"/>
        <end position="372"/>
    </location>
</feature>
<feature type="transmembrane region" description="Helical" evidence="7">
    <location>
        <begin position="103"/>
        <end position="128"/>
    </location>
</feature>
<dbReference type="KEGG" id="hli:HLI_21015"/>
<keyword evidence="2" id="KW-0813">Transport</keyword>
<dbReference type="InterPro" id="IPR020846">
    <property type="entry name" value="MFS_dom"/>
</dbReference>
<dbReference type="InterPro" id="IPR036259">
    <property type="entry name" value="MFS_trans_sf"/>
</dbReference>
<feature type="transmembrane region" description="Helical" evidence="7">
    <location>
        <begin position="76"/>
        <end position="97"/>
    </location>
</feature>
<evidence type="ECO:0000256" key="7">
    <source>
        <dbReference type="SAM" id="Phobius"/>
    </source>
</evidence>
<evidence type="ECO:0000256" key="5">
    <source>
        <dbReference type="ARBA" id="ARBA00022989"/>
    </source>
</evidence>
<dbReference type="InterPro" id="IPR010290">
    <property type="entry name" value="TM_effector"/>
</dbReference>
<feature type="transmembrane region" description="Helical" evidence="7">
    <location>
        <begin position="168"/>
        <end position="191"/>
    </location>
</feature>
<dbReference type="PROSITE" id="PS50850">
    <property type="entry name" value="MFS"/>
    <property type="match status" value="1"/>
</dbReference>
<sequence>MYASLLKDSRVLFLLSANFFSGIGAGVTSVGVVWLILNESNGEQILGVTTLVITLVMFLINPYIGVIVDRFSRKKLYIFNQLLCFCIILPIGLYGLYSSNFHIWQLIVMVFSGSLYWTLHFPTLLAFVQEIFNKEEYNSLSGLLEVESQAATVGVGGMSGIILGHIDYAYVFLFDAFTYLLALVLVLLVPYTKTFEKPNDKEVTFVNDIVEGFKFIKGKALLAIFLLSSLVPFLFIMVSNYLKPIFVNNTLNSSVNVFGFSSMIYAIGAVLAGLFIPSLVDRFGVKRSLIVIMSSFALAIMVMVSVHTVFVFLAIQIFLGTGNAGTRVIRRTVMLHLVDNSMIGRINAFFNTTGLLLRAILIGTFTSAISVIGASTAYLLMGAFVILGIAGVIYTRKILDYNIEEVKPNVMSK</sequence>
<feature type="transmembrane region" description="Helical" evidence="7">
    <location>
        <begin position="378"/>
        <end position="395"/>
    </location>
</feature>
<evidence type="ECO:0000313" key="10">
    <source>
        <dbReference type="Proteomes" id="UP000287756"/>
    </source>
</evidence>
<keyword evidence="9" id="KW-0614">Plasmid</keyword>
<dbReference type="RefSeq" id="WP_128526971.1">
    <property type="nucleotide sequence ID" value="NZ_CP026119.1"/>
</dbReference>
<keyword evidence="6 7" id="KW-0472">Membrane</keyword>
<feature type="transmembrane region" description="Helical" evidence="7">
    <location>
        <begin position="43"/>
        <end position="64"/>
    </location>
</feature>
<evidence type="ECO:0000256" key="2">
    <source>
        <dbReference type="ARBA" id="ARBA00022448"/>
    </source>
</evidence>
<dbReference type="Proteomes" id="UP000287756">
    <property type="component" value="Plasmid pLDW-31"/>
</dbReference>
<evidence type="ECO:0000259" key="8">
    <source>
        <dbReference type="PROSITE" id="PS50850"/>
    </source>
</evidence>
<proteinExistence type="predicted"/>
<geneLocation type="plasmid" evidence="10">
    <name>pldw-31</name>
</geneLocation>
<feature type="transmembrane region" description="Helical" evidence="7">
    <location>
        <begin position="220"/>
        <end position="242"/>
    </location>
</feature>
<dbReference type="AlphaFoldDB" id="A0A410MJ55"/>
<dbReference type="OrthoDB" id="9775268at2"/>
<comment type="subcellular location">
    <subcellularLocation>
        <location evidence="1">Cell membrane</location>
        <topology evidence="1">Multi-pass membrane protein</topology>
    </subcellularLocation>
</comment>
<dbReference type="CDD" id="cd06173">
    <property type="entry name" value="MFS_MefA_like"/>
    <property type="match status" value="1"/>
</dbReference>
<keyword evidence="3" id="KW-1003">Cell membrane</keyword>
<protein>
    <recommendedName>
        <fullName evidence="8">Major facilitator superfamily (MFS) profile domain-containing protein</fullName>
    </recommendedName>
</protein>
<evidence type="ECO:0000256" key="6">
    <source>
        <dbReference type="ARBA" id="ARBA00023136"/>
    </source>
</evidence>
<dbReference type="EMBL" id="CP026119">
    <property type="protein sequence ID" value="QAS54741.1"/>
    <property type="molecule type" value="Genomic_DNA"/>
</dbReference>
<reference evidence="9 10" key="1">
    <citation type="submission" date="2018-01" db="EMBL/GenBank/DDBJ databases">
        <title>The whole genome sequencing and assembly of Halobacillus litoralis ERB031 strain.</title>
        <authorList>
            <person name="Lee S.-J."/>
            <person name="Park M.-K."/>
            <person name="Kim J.-Y."/>
            <person name="Lee Y.-J."/>
            <person name="Yi H."/>
            <person name="Bahn Y.-S."/>
            <person name="Kim J.F."/>
            <person name="Lee D.-W."/>
        </authorList>
    </citation>
    <scope>NUCLEOTIDE SEQUENCE [LARGE SCALE GENOMIC DNA]</scope>
    <source>
        <strain evidence="9 10">ERB 031</strain>
        <plasmid evidence="10">pldw-31</plasmid>
    </source>
</reference>
<dbReference type="SUPFAM" id="SSF103473">
    <property type="entry name" value="MFS general substrate transporter"/>
    <property type="match status" value="1"/>
</dbReference>
<dbReference type="Pfam" id="PF05977">
    <property type="entry name" value="MFS_3"/>
    <property type="match status" value="1"/>
</dbReference>
<feature type="transmembrane region" description="Helical" evidence="7">
    <location>
        <begin position="12"/>
        <end position="37"/>
    </location>
</feature>
<name>A0A410MJ55_9BACI</name>
<evidence type="ECO:0000256" key="3">
    <source>
        <dbReference type="ARBA" id="ARBA00022475"/>
    </source>
</evidence>
<keyword evidence="4 7" id="KW-0812">Transmembrane</keyword>
<feature type="domain" description="Major facilitator superfamily (MFS) profile" evidence="8">
    <location>
        <begin position="10"/>
        <end position="400"/>
    </location>
</feature>
<dbReference type="Gene3D" id="1.20.1250.20">
    <property type="entry name" value="MFS general substrate transporter like domains"/>
    <property type="match status" value="1"/>
</dbReference>
<evidence type="ECO:0000256" key="1">
    <source>
        <dbReference type="ARBA" id="ARBA00004651"/>
    </source>
</evidence>
<dbReference type="GO" id="GO:0022857">
    <property type="term" value="F:transmembrane transporter activity"/>
    <property type="evidence" value="ECO:0007669"/>
    <property type="project" value="InterPro"/>
</dbReference>
<evidence type="ECO:0000313" key="9">
    <source>
        <dbReference type="EMBL" id="QAS54741.1"/>
    </source>
</evidence>
<dbReference type="GO" id="GO:0005886">
    <property type="term" value="C:plasma membrane"/>
    <property type="evidence" value="ECO:0007669"/>
    <property type="project" value="UniProtKB-SubCell"/>
</dbReference>
<gene>
    <name evidence="9" type="ORF">HLI_21015</name>
</gene>
<accession>A0A410MJ55</accession>
<feature type="transmembrane region" description="Helical" evidence="7">
    <location>
        <begin position="254"/>
        <end position="276"/>
    </location>
</feature>
<dbReference type="PANTHER" id="PTHR23513">
    <property type="entry name" value="INTEGRAL MEMBRANE EFFLUX PROTEIN-RELATED"/>
    <property type="match status" value="1"/>
</dbReference>
<dbReference type="PANTHER" id="PTHR23513:SF11">
    <property type="entry name" value="STAPHYLOFERRIN A TRANSPORTER"/>
    <property type="match status" value="1"/>
</dbReference>